<sequence>MSPRGHCADDASVCRNSCLSSCIHGSMALRHGARPGGRNKKRGRPSYRAEQLMGICTRTRYYQKCHMLAGFDASSVAYVDGALCTSSPLYGFGNLSGRVLPFEFVQDADSLSSPRRERRSDKSIFMLSRVAFDSVIYRVPCDVDMPASCISHLVALAPLVRVELDRLQAKPENWSSRPLPCSSCGPVPCVVADFTPPVAF</sequence>
<protein>
    <submittedName>
        <fullName evidence="1">Uncharacterized protein</fullName>
    </submittedName>
</protein>
<reference evidence="1" key="2">
    <citation type="submission" date="2023-05" db="EMBL/GenBank/DDBJ databases">
        <authorList>
            <consortium name="Lawrence Berkeley National Laboratory"/>
            <person name="Steindorff A."/>
            <person name="Hensen N."/>
            <person name="Bonometti L."/>
            <person name="Westerberg I."/>
            <person name="Brannstrom I.O."/>
            <person name="Guillou S."/>
            <person name="Cros-Aarteil S."/>
            <person name="Calhoun S."/>
            <person name="Haridas S."/>
            <person name="Kuo A."/>
            <person name="Mondo S."/>
            <person name="Pangilinan J."/>
            <person name="Riley R."/>
            <person name="Labutti K."/>
            <person name="Andreopoulos B."/>
            <person name="Lipzen A."/>
            <person name="Chen C."/>
            <person name="Yanf M."/>
            <person name="Daum C."/>
            <person name="Ng V."/>
            <person name="Clum A."/>
            <person name="Ohm R."/>
            <person name="Martin F."/>
            <person name="Silar P."/>
            <person name="Natvig D."/>
            <person name="Lalanne C."/>
            <person name="Gautier V."/>
            <person name="Ament-Velasquez S.L."/>
            <person name="Kruys A."/>
            <person name="Hutchinson M.I."/>
            <person name="Powell A.J."/>
            <person name="Barry K."/>
            <person name="Miller A.N."/>
            <person name="Grigoriev I.V."/>
            <person name="Debuchy R."/>
            <person name="Gladieux P."/>
            <person name="Thoren M.H."/>
            <person name="Johannesson H."/>
        </authorList>
    </citation>
    <scope>NUCLEOTIDE SEQUENCE</scope>
    <source>
        <strain evidence="1">PSN243</strain>
    </source>
</reference>
<dbReference type="EMBL" id="MU865922">
    <property type="protein sequence ID" value="KAK4453010.1"/>
    <property type="molecule type" value="Genomic_DNA"/>
</dbReference>
<dbReference type="AlphaFoldDB" id="A0AAV9GXB1"/>
<evidence type="ECO:0000313" key="1">
    <source>
        <dbReference type="EMBL" id="KAK4453010.1"/>
    </source>
</evidence>
<dbReference type="Proteomes" id="UP001321760">
    <property type="component" value="Unassembled WGS sequence"/>
</dbReference>
<gene>
    <name evidence="1" type="ORF">QBC34DRAFT_492057</name>
</gene>
<organism evidence="1 2">
    <name type="scientific">Podospora aff. communis PSN243</name>
    <dbReference type="NCBI Taxonomy" id="3040156"/>
    <lineage>
        <taxon>Eukaryota</taxon>
        <taxon>Fungi</taxon>
        <taxon>Dikarya</taxon>
        <taxon>Ascomycota</taxon>
        <taxon>Pezizomycotina</taxon>
        <taxon>Sordariomycetes</taxon>
        <taxon>Sordariomycetidae</taxon>
        <taxon>Sordariales</taxon>
        <taxon>Podosporaceae</taxon>
        <taxon>Podospora</taxon>
    </lineage>
</organism>
<proteinExistence type="predicted"/>
<accession>A0AAV9GXB1</accession>
<comment type="caution">
    <text evidence="1">The sequence shown here is derived from an EMBL/GenBank/DDBJ whole genome shotgun (WGS) entry which is preliminary data.</text>
</comment>
<keyword evidence="2" id="KW-1185">Reference proteome</keyword>
<name>A0AAV9GXB1_9PEZI</name>
<evidence type="ECO:0000313" key="2">
    <source>
        <dbReference type="Proteomes" id="UP001321760"/>
    </source>
</evidence>
<reference evidence="1" key="1">
    <citation type="journal article" date="2023" name="Mol. Phylogenet. Evol.">
        <title>Genome-scale phylogeny and comparative genomics of the fungal order Sordariales.</title>
        <authorList>
            <person name="Hensen N."/>
            <person name="Bonometti L."/>
            <person name="Westerberg I."/>
            <person name="Brannstrom I.O."/>
            <person name="Guillou S."/>
            <person name="Cros-Aarteil S."/>
            <person name="Calhoun S."/>
            <person name="Haridas S."/>
            <person name="Kuo A."/>
            <person name="Mondo S."/>
            <person name="Pangilinan J."/>
            <person name="Riley R."/>
            <person name="LaButti K."/>
            <person name="Andreopoulos B."/>
            <person name="Lipzen A."/>
            <person name="Chen C."/>
            <person name="Yan M."/>
            <person name="Daum C."/>
            <person name="Ng V."/>
            <person name="Clum A."/>
            <person name="Steindorff A."/>
            <person name="Ohm R.A."/>
            <person name="Martin F."/>
            <person name="Silar P."/>
            <person name="Natvig D.O."/>
            <person name="Lalanne C."/>
            <person name="Gautier V."/>
            <person name="Ament-Velasquez S.L."/>
            <person name="Kruys A."/>
            <person name="Hutchinson M.I."/>
            <person name="Powell A.J."/>
            <person name="Barry K."/>
            <person name="Miller A.N."/>
            <person name="Grigoriev I.V."/>
            <person name="Debuchy R."/>
            <person name="Gladieux P."/>
            <person name="Hiltunen Thoren M."/>
            <person name="Johannesson H."/>
        </authorList>
    </citation>
    <scope>NUCLEOTIDE SEQUENCE</scope>
    <source>
        <strain evidence="1">PSN243</strain>
    </source>
</reference>